<protein>
    <submittedName>
        <fullName evidence="2">Uncharacterized protein</fullName>
    </submittedName>
</protein>
<accession>A0A8H5HDQ2</accession>
<proteinExistence type="predicted"/>
<gene>
    <name evidence="2" type="ORF">D9757_009038</name>
</gene>
<organism evidence="2 3">
    <name type="scientific">Collybiopsis confluens</name>
    <dbReference type="NCBI Taxonomy" id="2823264"/>
    <lineage>
        <taxon>Eukaryota</taxon>
        <taxon>Fungi</taxon>
        <taxon>Dikarya</taxon>
        <taxon>Basidiomycota</taxon>
        <taxon>Agaricomycotina</taxon>
        <taxon>Agaricomycetes</taxon>
        <taxon>Agaricomycetidae</taxon>
        <taxon>Agaricales</taxon>
        <taxon>Marasmiineae</taxon>
        <taxon>Omphalotaceae</taxon>
        <taxon>Collybiopsis</taxon>
    </lineage>
</organism>
<name>A0A8H5HDQ2_9AGAR</name>
<keyword evidence="3" id="KW-1185">Reference proteome</keyword>
<dbReference type="Proteomes" id="UP000518752">
    <property type="component" value="Unassembled WGS sequence"/>
</dbReference>
<keyword evidence="1" id="KW-0472">Membrane</keyword>
<keyword evidence="1" id="KW-1133">Transmembrane helix</keyword>
<reference evidence="2 3" key="1">
    <citation type="journal article" date="2020" name="ISME J.">
        <title>Uncovering the hidden diversity of litter-decomposition mechanisms in mushroom-forming fungi.</title>
        <authorList>
            <person name="Floudas D."/>
            <person name="Bentzer J."/>
            <person name="Ahren D."/>
            <person name="Johansson T."/>
            <person name="Persson P."/>
            <person name="Tunlid A."/>
        </authorList>
    </citation>
    <scope>NUCLEOTIDE SEQUENCE [LARGE SCALE GENOMIC DNA]</scope>
    <source>
        <strain evidence="2 3">CBS 406.79</strain>
    </source>
</reference>
<dbReference type="OrthoDB" id="3060931at2759"/>
<sequence length="282" mass="30928">MSPVPSASTTHSASNEHIIYHTTGSISSIWTIIALTVILVAVCGVICYSLYRCYRSALYQHDLEYTERLYKQTQASNSSLEKDSEGKPYWEKGRNSADYDGPNHSVISFESSSTMPDLTSPPLAVTYASQSPRILHASPIFALPSDFEYEHVQLSNTSRYLDSKSAPFYVLNVHERSHDAMSKSTIISNMSPILAAQNSVTTSTEQGSTTAQDSAPKVSAICPRPRSMTLTLRRSRAPSLAGQCQDPFAHACSSDCTRLPFVDLHPGVESNPPIESCLRSQL</sequence>
<feature type="transmembrane region" description="Helical" evidence="1">
    <location>
        <begin position="29"/>
        <end position="51"/>
    </location>
</feature>
<evidence type="ECO:0000313" key="2">
    <source>
        <dbReference type="EMBL" id="KAF5381417.1"/>
    </source>
</evidence>
<comment type="caution">
    <text evidence="2">The sequence shown here is derived from an EMBL/GenBank/DDBJ whole genome shotgun (WGS) entry which is preliminary data.</text>
</comment>
<evidence type="ECO:0000256" key="1">
    <source>
        <dbReference type="SAM" id="Phobius"/>
    </source>
</evidence>
<dbReference type="EMBL" id="JAACJN010000058">
    <property type="protein sequence ID" value="KAF5381417.1"/>
    <property type="molecule type" value="Genomic_DNA"/>
</dbReference>
<keyword evidence="1" id="KW-0812">Transmembrane</keyword>
<evidence type="ECO:0000313" key="3">
    <source>
        <dbReference type="Proteomes" id="UP000518752"/>
    </source>
</evidence>
<dbReference type="AlphaFoldDB" id="A0A8H5HDQ2"/>